<dbReference type="AlphaFoldDB" id="A0A0P1IBY8"/>
<protein>
    <recommendedName>
        <fullName evidence="1">Hedgehog/Intein (Hint) domain-containing protein</fullName>
    </recommendedName>
</protein>
<gene>
    <name evidence="2" type="ORF">PH7735_02740</name>
</gene>
<dbReference type="SUPFAM" id="SSF51294">
    <property type="entry name" value="Hedgehog/intein (Hint) domain"/>
    <property type="match status" value="1"/>
</dbReference>
<dbReference type="InterPro" id="IPR028992">
    <property type="entry name" value="Hedgehog/Intein_dom"/>
</dbReference>
<dbReference type="Gene3D" id="2.170.16.10">
    <property type="entry name" value="Hedgehog/Intein (Hint) domain"/>
    <property type="match status" value="1"/>
</dbReference>
<dbReference type="STRING" id="1715693.PH7735_02740"/>
<evidence type="ECO:0000259" key="1">
    <source>
        <dbReference type="Pfam" id="PF13403"/>
    </source>
</evidence>
<dbReference type="EMBL" id="CYTW01000003">
    <property type="protein sequence ID" value="CUK04093.1"/>
    <property type="molecule type" value="Genomic_DNA"/>
</dbReference>
<feature type="domain" description="Hedgehog/Intein (Hint)" evidence="1">
    <location>
        <begin position="407"/>
        <end position="544"/>
    </location>
</feature>
<organism evidence="2 3">
    <name type="scientific">Shimia thalassica</name>
    <dbReference type="NCBI Taxonomy" id="1715693"/>
    <lineage>
        <taxon>Bacteria</taxon>
        <taxon>Pseudomonadati</taxon>
        <taxon>Pseudomonadota</taxon>
        <taxon>Alphaproteobacteria</taxon>
        <taxon>Rhodobacterales</taxon>
        <taxon>Roseobacteraceae</taxon>
    </lineage>
</organism>
<evidence type="ECO:0000313" key="2">
    <source>
        <dbReference type="EMBL" id="CUK04093.1"/>
    </source>
</evidence>
<keyword evidence="3" id="KW-1185">Reference proteome</keyword>
<dbReference type="GeneID" id="83881749"/>
<dbReference type="RefSeq" id="WP_058311928.1">
    <property type="nucleotide sequence ID" value="NZ_CYTW01000003.1"/>
</dbReference>
<accession>A0A0P1IBY8</accession>
<name>A0A0P1IBY8_9RHOB</name>
<dbReference type="InterPro" id="IPR036844">
    <property type="entry name" value="Hint_dom_sf"/>
</dbReference>
<proteinExistence type="predicted"/>
<evidence type="ECO:0000313" key="3">
    <source>
        <dbReference type="Proteomes" id="UP000051870"/>
    </source>
</evidence>
<reference evidence="3" key="1">
    <citation type="submission" date="2015-09" db="EMBL/GenBank/DDBJ databases">
        <authorList>
            <person name="Rodrigo-Torres Lidia"/>
            <person name="Arahal R.David."/>
        </authorList>
    </citation>
    <scope>NUCLEOTIDE SEQUENCE [LARGE SCALE GENOMIC DNA]</scope>
    <source>
        <strain evidence="3">CECT 7735</strain>
    </source>
</reference>
<sequence>MLNPGDIIFVGWDGDHDDVAFVTTVDVPAGEVIYFTDSEWNGSSFNNGEQLIEWVVPAGGIAAGSLMTLDMDNSTNSAQVIEGGDLSGPTSGTIDYIQGGGNLAPVNEMMWAFQGTRVGDDVTAENFISVIGNEADGGNNATPNLSNTGLTSDNGAIIIDGDHDYMVFDGFDALPDPLTGQGVIDAVSDTSNWTVDGGGRNGDDNNPLINDGFTNITPVRVYDETDVTTLYFSGDNVAFISDVSSSDSDVSTDLTVSEQPFLSTDVIEIDILNSSIRADGEFDFDEVIFTSVRVTRDGATYEFVVNDGSKVKESGAEEDESGQAIEQGDTFFITNDDVNSFVAAPLGFSPFAGVPSGQMAFALDAVFVDGGVTNIVREQGLVDGDGDPVGTINANFFTGLSELPPPPCFTRGTLIETALGSVAVEDLCIGDLVVTKDTGLQPVRWIGRREVPATGKLRPVVFAASEIGNQREMRVSQRHRMLVSGWKAELVMGVEEALVPARHMAEMGIGRICGEGGQVEYFHLLFDQHEIIFAEGVATESLDPAWLSSMASDDPGIEEVRSLFPEVFEGTVAGTTARPVARAFEAQLMLS</sequence>
<dbReference type="Proteomes" id="UP000051870">
    <property type="component" value="Unassembled WGS sequence"/>
</dbReference>
<dbReference type="Pfam" id="PF13403">
    <property type="entry name" value="Hint_2"/>
    <property type="match status" value="1"/>
</dbReference>